<name>K7ZC80_9PROT</name>
<dbReference type="EMBL" id="CP003539">
    <property type="protein sequence ID" value="AFX98371.1"/>
    <property type="molecule type" value="Genomic_DNA"/>
</dbReference>
<evidence type="ECO:0000313" key="2">
    <source>
        <dbReference type="EMBL" id="AFX98371.1"/>
    </source>
</evidence>
<accession>K7ZC80</accession>
<keyword evidence="3" id="KW-1185">Reference proteome</keyword>
<evidence type="ECO:0000256" key="1">
    <source>
        <dbReference type="SAM" id="Phobius"/>
    </source>
</evidence>
<reference evidence="2 3" key="1">
    <citation type="journal article" date="2012" name="Proc. Natl. Acad. Sci. U.S.A.">
        <title>Genome streamlining and chemical defense in a coral reef symbiosis.</title>
        <authorList>
            <person name="Kwan J.C."/>
            <person name="Donia M.S."/>
            <person name="Han A.W."/>
            <person name="Hirose E."/>
            <person name="Haygood M.G."/>
            <person name="Schmidt E.W."/>
        </authorList>
    </citation>
    <scope>NUCLEOTIDE SEQUENCE [LARGE SCALE GENOMIC DNA]</scope>
    <source>
        <strain evidence="2 3">L2</strain>
    </source>
</reference>
<sequence length="40" mass="4845">MSNNYKDASKNDFLLYLGRIYYLNFYTIANIILPNYFLED</sequence>
<organism evidence="2 3">
    <name type="scientific">Candidatus Endolissoclinum faulkneri L2</name>
    <dbReference type="NCBI Taxonomy" id="1193729"/>
    <lineage>
        <taxon>Bacteria</taxon>
        <taxon>Pseudomonadati</taxon>
        <taxon>Pseudomonadota</taxon>
        <taxon>Alphaproteobacteria</taxon>
        <taxon>Rhodospirillales</taxon>
        <taxon>Rhodospirillaceae</taxon>
        <taxon>Candidatus Endolissoclinum</taxon>
    </lineage>
</organism>
<gene>
    <name evidence="2" type="ORF">A1OE_168</name>
</gene>
<proteinExistence type="predicted"/>
<dbReference type="AlphaFoldDB" id="K7ZC80"/>
<keyword evidence="1" id="KW-0472">Membrane</keyword>
<keyword evidence="1" id="KW-0812">Transmembrane</keyword>
<protein>
    <submittedName>
        <fullName evidence="2">Uncharacterized protein</fullName>
    </submittedName>
</protein>
<dbReference type="Proteomes" id="UP000010077">
    <property type="component" value="Chromosome"/>
</dbReference>
<keyword evidence="1" id="KW-1133">Transmembrane helix</keyword>
<dbReference type="HOGENOM" id="CLU_3286530_0_0_5"/>
<evidence type="ECO:0000313" key="3">
    <source>
        <dbReference type="Proteomes" id="UP000010077"/>
    </source>
</evidence>
<dbReference type="KEGG" id="thal:A1OE_168"/>
<feature type="transmembrane region" description="Helical" evidence="1">
    <location>
        <begin position="20"/>
        <end position="38"/>
    </location>
</feature>